<evidence type="ECO:0000256" key="4">
    <source>
        <dbReference type="ARBA" id="ARBA00022801"/>
    </source>
</evidence>
<dbReference type="Gene3D" id="3.40.50.850">
    <property type="entry name" value="Isochorismatase-like"/>
    <property type="match status" value="1"/>
</dbReference>
<dbReference type="GO" id="GO:0019363">
    <property type="term" value="P:pyridine nucleotide biosynthetic process"/>
    <property type="evidence" value="ECO:0007669"/>
    <property type="project" value="UniProtKB-KW"/>
</dbReference>
<dbReference type="GO" id="GO:0046872">
    <property type="term" value="F:metal ion binding"/>
    <property type="evidence" value="ECO:0007669"/>
    <property type="project" value="UniProtKB-KW"/>
</dbReference>
<dbReference type="PANTHER" id="PTHR11080">
    <property type="entry name" value="PYRAZINAMIDASE/NICOTINAMIDASE"/>
    <property type="match status" value="1"/>
</dbReference>
<dbReference type="InterPro" id="IPR036380">
    <property type="entry name" value="Isochorismatase-like_sf"/>
</dbReference>
<dbReference type="InterPro" id="IPR052347">
    <property type="entry name" value="Isochorismatase_Nicotinamidase"/>
</dbReference>
<protein>
    <recommendedName>
        <fullName evidence="6">nicotinamidase</fullName>
        <ecNumber evidence="6">3.5.1.19</ecNumber>
    </recommendedName>
    <alternativeName>
        <fullName evidence="7">Nicotinamide deamidase</fullName>
    </alternativeName>
</protein>
<dbReference type="PANTHER" id="PTHR11080:SF2">
    <property type="entry name" value="LD05707P"/>
    <property type="match status" value="1"/>
</dbReference>
<dbReference type="EC" id="3.5.1.19" evidence="6"/>
<keyword evidence="2" id="KW-0662">Pyridine nucleotide biosynthesis</keyword>
<dbReference type="GO" id="GO:0008936">
    <property type="term" value="F:nicotinamidase activity"/>
    <property type="evidence" value="ECO:0007669"/>
    <property type="project" value="UniProtKB-EC"/>
</dbReference>
<organism evidence="9">
    <name type="scientific">uncultured Desulfobacterium sp</name>
    <dbReference type="NCBI Taxonomy" id="201089"/>
    <lineage>
        <taxon>Bacteria</taxon>
        <taxon>Pseudomonadati</taxon>
        <taxon>Thermodesulfobacteriota</taxon>
        <taxon>Desulfobacteria</taxon>
        <taxon>Desulfobacterales</taxon>
        <taxon>Desulfobacteriaceae</taxon>
        <taxon>Desulfobacterium</taxon>
        <taxon>environmental samples</taxon>
    </lineage>
</organism>
<dbReference type="InterPro" id="IPR000868">
    <property type="entry name" value="Isochorismatase-like_dom"/>
</dbReference>
<keyword evidence="4" id="KW-0378">Hydrolase</keyword>
<sequence>MGSEEQLMPNIRLNMEPDDALIVVDVQNDFCPGGLLPIEDGHKIVPVINRWIEAAVTIGVHVYASRDWHPLGHPSFQDNGGLWPPHCIQDSHGARFHPDLILPASAIVITKGVRFDQDQNSAFDQTGLSFKLKKDGIKRLWVSGLAEDVCVLATVTDGLKDGFEVILISKATKPITIKSGENARRNMRDAGAYIE</sequence>
<dbReference type="AlphaFoldDB" id="E1YCA0"/>
<comment type="pathway">
    <text evidence="5">Cofactor biosynthesis; nicotinate biosynthesis; nicotinate from nicotinamide: step 1/1.</text>
</comment>
<evidence type="ECO:0000256" key="3">
    <source>
        <dbReference type="ARBA" id="ARBA00022723"/>
    </source>
</evidence>
<reference evidence="9" key="1">
    <citation type="journal article" date="2011" name="Environ. Microbiol.">
        <title>Genomic insights into the metabolic potential of the polycyclic aromatic hydrocarbon degrading sulfate-reducing Deltaproteobacterium N47.</title>
        <authorList>
            <person name="Bergmann F."/>
            <person name="Selesi D."/>
            <person name="Weinmaier T."/>
            <person name="Tischler P."/>
            <person name="Rattei T."/>
            <person name="Meckenstock R.U."/>
        </authorList>
    </citation>
    <scope>NUCLEOTIDE SEQUENCE</scope>
</reference>
<dbReference type="SUPFAM" id="SSF52499">
    <property type="entry name" value="Isochorismatase-like hydrolases"/>
    <property type="match status" value="1"/>
</dbReference>
<evidence type="ECO:0000256" key="6">
    <source>
        <dbReference type="ARBA" id="ARBA00039017"/>
    </source>
</evidence>
<comment type="similarity">
    <text evidence="1">Belongs to the isochorismatase family.</text>
</comment>
<dbReference type="Pfam" id="PF00857">
    <property type="entry name" value="Isochorismatase"/>
    <property type="match status" value="1"/>
</dbReference>
<proteinExistence type="inferred from homology"/>
<gene>
    <name evidence="9" type="ORF">N47_G35180</name>
</gene>
<evidence type="ECO:0000259" key="8">
    <source>
        <dbReference type="Pfam" id="PF00857"/>
    </source>
</evidence>
<name>E1YCA0_9BACT</name>
<keyword evidence="3" id="KW-0479">Metal-binding</keyword>
<evidence type="ECO:0000313" key="9">
    <source>
        <dbReference type="EMBL" id="CBX28194.1"/>
    </source>
</evidence>
<evidence type="ECO:0000256" key="2">
    <source>
        <dbReference type="ARBA" id="ARBA00022642"/>
    </source>
</evidence>
<accession>E1YCA0</accession>
<dbReference type="EMBL" id="FR695868">
    <property type="protein sequence ID" value="CBX28194.1"/>
    <property type="molecule type" value="Genomic_DNA"/>
</dbReference>
<feature type="domain" description="Isochorismatase-like" evidence="8">
    <location>
        <begin position="20"/>
        <end position="194"/>
    </location>
</feature>
<evidence type="ECO:0000256" key="5">
    <source>
        <dbReference type="ARBA" id="ARBA00037900"/>
    </source>
</evidence>
<evidence type="ECO:0000256" key="1">
    <source>
        <dbReference type="ARBA" id="ARBA00006336"/>
    </source>
</evidence>
<evidence type="ECO:0000256" key="7">
    <source>
        <dbReference type="ARBA" id="ARBA00043224"/>
    </source>
</evidence>